<gene>
    <name evidence="6" type="ORF">N802_15960</name>
</gene>
<dbReference type="PANTHER" id="PTHR43046:SF14">
    <property type="entry name" value="MUTT_NUDIX FAMILY PROTEIN"/>
    <property type="match status" value="1"/>
</dbReference>
<comment type="similarity">
    <text evidence="2 4">Belongs to the Nudix hydrolase family.</text>
</comment>
<dbReference type="PROSITE" id="PS00893">
    <property type="entry name" value="NUDIX_BOX"/>
    <property type="match status" value="1"/>
</dbReference>
<feature type="domain" description="Nudix hydrolase" evidence="5">
    <location>
        <begin position="83"/>
        <end position="222"/>
    </location>
</feature>
<dbReference type="InterPro" id="IPR015797">
    <property type="entry name" value="NUDIX_hydrolase-like_dom_sf"/>
</dbReference>
<comment type="caution">
    <text evidence="6">The sequence shown here is derived from an EMBL/GenBank/DDBJ whole genome shotgun (WGS) entry which is preliminary data.</text>
</comment>
<evidence type="ECO:0000256" key="4">
    <source>
        <dbReference type="RuleBase" id="RU003476"/>
    </source>
</evidence>
<protein>
    <submittedName>
        <fullName evidence="6">NUDIX hydrolase</fullName>
    </submittedName>
</protein>
<dbReference type="InterPro" id="IPR020084">
    <property type="entry name" value="NUDIX_hydrolase_CS"/>
</dbReference>
<dbReference type="Gene3D" id="3.90.79.10">
    <property type="entry name" value="Nucleoside Triphosphate Pyrophosphohydrolase"/>
    <property type="match status" value="1"/>
</dbReference>
<dbReference type="PROSITE" id="PS51462">
    <property type="entry name" value="NUDIX"/>
    <property type="match status" value="1"/>
</dbReference>
<evidence type="ECO:0000256" key="1">
    <source>
        <dbReference type="ARBA" id="ARBA00001946"/>
    </source>
</evidence>
<evidence type="ECO:0000313" key="6">
    <source>
        <dbReference type="EMBL" id="KGN32885.1"/>
    </source>
</evidence>
<dbReference type="OrthoDB" id="9804442at2"/>
<dbReference type="InterPro" id="IPR000086">
    <property type="entry name" value="NUDIX_hydrolase_dom"/>
</dbReference>
<dbReference type="eggNOG" id="COG1051">
    <property type="taxonomic scope" value="Bacteria"/>
</dbReference>
<dbReference type="InterPro" id="IPR020476">
    <property type="entry name" value="Nudix_hydrolase"/>
</dbReference>
<dbReference type="STRING" id="1385520.N802_15960"/>
<organism evidence="6 7">
    <name type="scientific">Knoellia sinensis KCTC 19936</name>
    <dbReference type="NCBI Taxonomy" id="1385520"/>
    <lineage>
        <taxon>Bacteria</taxon>
        <taxon>Bacillati</taxon>
        <taxon>Actinomycetota</taxon>
        <taxon>Actinomycetes</taxon>
        <taxon>Micrococcales</taxon>
        <taxon>Intrasporangiaceae</taxon>
        <taxon>Knoellia</taxon>
    </lineage>
</organism>
<dbReference type="RefSeq" id="WP_052109652.1">
    <property type="nucleotide sequence ID" value="NZ_AVPJ01000005.1"/>
</dbReference>
<keyword evidence="3 4" id="KW-0378">Hydrolase</keyword>
<proteinExistence type="inferred from homology"/>
<reference evidence="6 7" key="1">
    <citation type="submission" date="2013-08" db="EMBL/GenBank/DDBJ databases">
        <title>The genome sequence of Knoellia sinensis.</title>
        <authorList>
            <person name="Zhu W."/>
            <person name="Wang G."/>
        </authorList>
    </citation>
    <scope>NUCLEOTIDE SEQUENCE [LARGE SCALE GENOMIC DNA]</scope>
    <source>
        <strain evidence="6 7">KCTC 19936</strain>
    </source>
</reference>
<dbReference type="SUPFAM" id="SSF55811">
    <property type="entry name" value="Nudix"/>
    <property type="match status" value="1"/>
</dbReference>
<dbReference type="PANTHER" id="PTHR43046">
    <property type="entry name" value="GDP-MANNOSE MANNOSYL HYDROLASE"/>
    <property type="match status" value="1"/>
</dbReference>
<evidence type="ECO:0000256" key="2">
    <source>
        <dbReference type="ARBA" id="ARBA00005582"/>
    </source>
</evidence>
<dbReference type="Pfam" id="PF00293">
    <property type="entry name" value="NUDIX"/>
    <property type="match status" value="1"/>
</dbReference>
<dbReference type="AlphaFoldDB" id="A0A0A0J6A9"/>
<dbReference type="GO" id="GO:0016787">
    <property type="term" value="F:hydrolase activity"/>
    <property type="evidence" value="ECO:0007669"/>
    <property type="project" value="UniProtKB-KW"/>
</dbReference>
<dbReference type="Proteomes" id="UP000030002">
    <property type="component" value="Unassembled WGS sequence"/>
</dbReference>
<comment type="cofactor">
    <cofactor evidence="1">
        <name>Mg(2+)</name>
        <dbReference type="ChEBI" id="CHEBI:18420"/>
    </cofactor>
</comment>
<evidence type="ECO:0000313" key="7">
    <source>
        <dbReference type="Proteomes" id="UP000030002"/>
    </source>
</evidence>
<keyword evidence="7" id="KW-1185">Reference proteome</keyword>
<dbReference type="PRINTS" id="PR00502">
    <property type="entry name" value="NUDIXFAMILY"/>
</dbReference>
<evidence type="ECO:0000259" key="5">
    <source>
        <dbReference type="PROSITE" id="PS51462"/>
    </source>
</evidence>
<dbReference type="EMBL" id="AVPJ01000005">
    <property type="protein sequence ID" value="KGN32885.1"/>
    <property type="molecule type" value="Genomic_DNA"/>
</dbReference>
<sequence>MIDIVALQADREVVRFALEHGADPATELATRGWSGRAVSATRTSSDDLTITYAVRPGSVAQAPLRDVPHDDDVTLDDLANVVPYQRIAAYAVVRSSRGILATELSARTNAAGLWNLPGGGLDPGEDPGAAVVREVHEETGQHVVDVQLLTVMTRHWVGRAPSGRVEDFHAVRLFHTAHCPEPTDPVVHDVGGSTSAALWVPETELANLPLAHSVPDALAAAGVALRPL</sequence>
<dbReference type="CDD" id="cd02883">
    <property type="entry name" value="NUDIX_Hydrolase"/>
    <property type="match status" value="1"/>
</dbReference>
<name>A0A0A0J6A9_9MICO</name>
<accession>A0A0A0J6A9</accession>
<evidence type="ECO:0000256" key="3">
    <source>
        <dbReference type="ARBA" id="ARBA00022801"/>
    </source>
</evidence>